<protein>
    <submittedName>
        <fullName evidence="2">Uncharacterized protein</fullName>
    </submittedName>
</protein>
<evidence type="ECO:0000313" key="3">
    <source>
        <dbReference type="Proteomes" id="UP000324800"/>
    </source>
</evidence>
<feature type="compositionally biased region" description="Low complexity" evidence="1">
    <location>
        <begin position="83"/>
        <end position="139"/>
    </location>
</feature>
<organism evidence="2 3">
    <name type="scientific">Streblomastix strix</name>
    <dbReference type="NCBI Taxonomy" id="222440"/>
    <lineage>
        <taxon>Eukaryota</taxon>
        <taxon>Metamonada</taxon>
        <taxon>Preaxostyla</taxon>
        <taxon>Oxymonadida</taxon>
        <taxon>Streblomastigidae</taxon>
        <taxon>Streblomastix</taxon>
    </lineage>
</organism>
<feature type="compositionally biased region" description="Polar residues" evidence="1">
    <location>
        <begin position="140"/>
        <end position="149"/>
    </location>
</feature>
<dbReference type="AlphaFoldDB" id="A0A5J4U9T7"/>
<feature type="compositionally biased region" description="Basic and acidic residues" evidence="1">
    <location>
        <begin position="174"/>
        <end position="188"/>
    </location>
</feature>
<proteinExistence type="predicted"/>
<feature type="non-terminal residue" evidence="2">
    <location>
        <position position="1"/>
    </location>
</feature>
<evidence type="ECO:0000256" key="1">
    <source>
        <dbReference type="SAM" id="MobiDB-lite"/>
    </source>
</evidence>
<feature type="region of interest" description="Disordered" evidence="1">
    <location>
        <begin position="1"/>
        <end position="188"/>
    </location>
</feature>
<sequence>ANVVTLPGAVSNQSGKQKQLQSHTDIHSLPPLSNAVSSENISNQQSGSTNTNFMSSSTSPSSQLPSLNDTHSSFSGNQADKSGAQQSGKNQAQQKQQNQPLQQNYKQQQAQDQGRLQLPSLSTQSSASSQNSTSAQPTSLPSILSPSGNDTDDLLDNENVNGMANLVLMHHPARREDLFGSSNKKEGK</sequence>
<reference evidence="2 3" key="1">
    <citation type="submission" date="2019-03" db="EMBL/GenBank/DDBJ databases">
        <title>Single cell metagenomics reveals metabolic interactions within the superorganism composed of flagellate Streblomastix strix and complex community of Bacteroidetes bacteria on its surface.</title>
        <authorList>
            <person name="Treitli S.C."/>
            <person name="Kolisko M."/>
            <person name="Husnik F."/>
            <person name="Keeling P."/>
            <person name="Hampl V."/>
        </authorList>
    </citation>
    <scope>NUCLEOTIDE SEQUENCE [LARGE SCALE GENOMIC DNA]</scope>
    <source>
        <strain evidence="2">ST1C</strain>
    </source>
</reference>
<dbReference type="Proteomes" id="UP000324800">
    <property type="component" value="Unassembled WGS sequence"/>
</dbReference>
<evidence type="ECO:0000313" key="2">
    <source>
        <dbReference type="EMBL" id="KAA6366933.1"/>
    </source>
</evidence>
<feature type="compositionally biased region" description="Polar residues" evidence="1">
    <location>
        <begin position="69"/>
        <end position="80"/>
    </location>
</feature>
<gene>
    <name evidence="2" type="ORF">EZS28_037539</name>
</gene>
<feature type="compositionally biased region" description="Low complexity" evidence="1">
    <location>
        <begin position="46"/>
        <end position="68"/>
    </location>
</feature>
<feature type="compositionally biased region" description="Polar residues" evidence="1">
    <location>
        <begin position="10"/>
        <end position="23"/>
    </location>
</feature>
<name>A0A5J4U9T7_9EUKA</name>
<comment type="caution">
    <text evidence="2">The sequence shown here is derived from an EMBL/GenBank/DDBJ whole genome shotgun (WGS) entry which is preliminary data.</text>
</comment>
<feature type="compositionally biased region" description="Polar residues" evidence="1">
    <location>
        <begin position="34"/>
        <end position="45"/>
    </location>
</feature>
<dbReference type="EMBL" id="SNRW01018855">
    <property type="protein sequence ID" value="KAA6366933.1"/>
    <property type="molecule type" value="Genomic_DNA"/>
</dbReference>
<accession>A0A5J4U9T7</accession>